<dbReference type="InterPro" id="IPR022415">
    <property type="entry name" value="ATP-guanido_PTrfase_AS"/>
</dbReference>
<evidence type="ECO:0000256" key="3">
    <source>
        <dbReference type="ARBA" id="ARBA00022679"/>
    </source>
</evidence>
<evidence type="ECO:0000256" key="6">
    <source>
        <dbReference type="ARBA" id="ARBA00022840"/>
    </source>
</evidence>
<evidence type="ECO:0000256" key="8">
    <source>
        <dbReference type="PROSITE-ProRule" id="PRU00843"/>
    </source>
</evidence>
<dbReference type="InterPro" id="IPR000749">
    <property type="entry name" value="ATP-guanido_PTrfase"/>
</dbReference>
<dbReference type="InterPro" id="IPR036802">
    <property type="entry name" value="ATP-guanido_PTrfase_N_sf"/>
</dbReference>
<name>A0ABM1MED4_NICVS</name>
<keyword evidence="6 8" id="KW-0067">ATP-binding</keyword>
<evidence type="ECO:0000256" key="4">
    <source>
        <dbReference type="ARBA" id="ARBA00022741"/>
    </source>
</evidence>
<dbReference type="RefSeq" id="XP_017772934.1">
    <property type="nucleotide sequence ID" value="XM_017917445.1"/>
</dbReference>
<protein>
    <recommendedName>
        <fullName evidence="2">arginine kinase</fullName>
        <ecNumber evidence="2">2.7.3.3</ecNumber>
    </recommendedName>
</protein>
<evidence type="ECO:0000259" key="10">
    <source>
        <dbReference type="PROSITE" id="PS51509"/>
    </source>
</evidence>
<evidence type="ECO:0000256" key="7">
    <source>
        <dbReference type="PROSITE-ProRule" id="PRU00842"/>
    </source>
</evidence>
<dbReference type="PROSITE" id="PS51510">
    <property type="entry name" value="PHOSPHAGEN_KINASE_C"/>
    <property type="match status" value="1"/>
</dbReference>
<dbReference type="InterPro" id="IPR014746">
    <property type="entry name" value="Gln_synth/guanido_kin_cat_dom"/>
</dbReference>
<feature type="binding site" evidence="8">
    <location>
        <position position="239"/>
    </location>
    <ligand>
        <name>ATP</name>
        <dbReference type="ChEBI" id="CHEBI:30616"/>
    </ligand>
</feature>
<dbReference type="InterPro" id="IPR022413">
    <property type="entry name" value="ATP-guanido_PTrfase_N"/>
</dbReference>
<dbReference type="PROSITE" id="PS51509">
    <property type="entry name" value="PHOSPHAGEN_KINASE_N"/>
    <property type="match status" value="1"/>
</dbReference>
<evidence type="ECO:0000313" key="12">
    <source>
        <dbReference type="Proteomes" id="UP000695000"/>
    </source>
</evidence>
<feature type="binding site" evidence="8">
    <location>
        <begin position="363"/>
        <end position="368"/>
    </location>
    <ligand>
        <name>ATP</name>
        <dbReference type="ChEBI" id="CHEBI:30616"/>
    </ligand>
</feature>
<evidence type="ECO:0000313" key="13">
    <source>
        <dbReference type="RefSeq" id="XP_017772934.1"/>
    </source>
</evidence>
<dbReference type="CDD" id="cd07932">
    <property type="entry name" value="arginine_kinase_like"/>
    <property type="match status" value="1"/>
</dbReference>
<keyword evidence="5 8" id="KW-0418">Kinase</keyword>
<feature type="binding site" evidence="8">
    <location>
        <begin position="176"/>
        <end position="180"/>
    </location>
    <ligand>
        <name>ATP</name>
        <dbReference type="ChEBI" id="CHEBI:30616"/>
    </ligand>
</feature>
<accession>A0ABM1MED4</accession>
<dbReference type="Gene3D" id="1.10.135.10">
    <property type="entry name" value="ATP:guanido phosphotransferase, N-terminal domain"/>
    <property type="match status" value="1"/>
</dbReference>
<dbReference type="Pfam" id="PF02807">
    <property type="entry name" value="ATP-gua_PtransN"/>
    <property type="match status" value="1"/>
</dbReference>
<feature type="domain" description="Phosphagen kinase C-terminal" evidence="11">
    <location>
        <begin position="173"/>
        <end position="409"/>
    </location>
</feature>
<feature type="domain" description="Phosphagen kinase N-terminal" evidence="10">
    <location>
        <begin position="62"/>
        <end position="146"/>
    </location>
</feature>
<comment type="similarity">
    <text evidence="1 7 9">Belongs to the ATP:guanido phosphotransferase family.</text>
</comment>
<evidence type="ECO:0000256" key="9">
    <source>
        <dbReference type="RuleBase" id="RU000505"/>
    </source>
</evidence>
<reference evidence="13" key="1">
    <citation type="submission" date="2025-08" db="UniProtKB">
        <authorList>
            <consortium name="RefSeq"/>
        </authorList>
    </citation>
    <scope>IDENTIFICATION</scope>
    <source>
        <tissue evidence="13">Whole Larva</tissue>
    </source>
</reference>
<dbReference type="SUPFAM" id="SSF48034">
    <property type="entry name" value="Guanido kinase N-terminal domain"/>
    <property type="match status" value="1"/>
</dbReference>
<dbReference type="Gene3D" id="3.30.590.10">
    <property type="entry name" value="Glutamine synthetase/guanido kinase, catalytic domain"/>
    <property type="match status" value="1"/>
</dbReference>
<dbReference type="PANTHER" id="PTHR11547:SF38">
    <property type="entry name" value="ARGININE KINASE 1-RELATED"/>
    <property type="match status" value="1"/>
</dbReference>
<sequence length="409" mass="46231">MSHEIKEKNNAVQDLEMPTEGFSTLTMSKSKEQIPCDHIMASSKACDDCRKKCGKGHVTQETLMKMEEAFDQLNTSTSQSLLKKYLNRFVFDTLKEIQTPLGANLLDCIQSGCENPDSGIGLYASDPDAYAVFNELFDPLIEDYHGFKRSAKHPKSNWGNPNDLKNLDPEGKYVVSTRVRCGRSLDTYPFNPLLTEAQYLEIEQKISTALKSMQGEAKGTYYPLKLMTPVEQQKLIDDHFLFKEGDRFLQSAQACRFWPDGRGIFYNPKKTFLAWINEEDHVRLISMQAGGDLREVYKRLMDVVAELDKLLVFARSDRLGYLTFCPTNLGTTIRASVHIKLPKLSADKEKLDKAAAKYNLQVRGTSGEHSAAKDNVYDISNKRRLGLTEFQALKEMSDGISALIKMETS</sequence>
<evidence type="ECO:0000256" key="2">
    <source>
        <dbReference type="ARBA" id="ARBA00012230"/>
    </source>
</evidence>
<dbReference type="Proteomes" id="UP000695000">
    <property type="component" value="Unplaced"/>
</dbReference>
<evidence type="ECO:0000256" key="5">
    <source>
        <dbReference type="ARBA" id="ARBA00022777"/>
    </source>
</evidence>
<dbReference type="Pfam" id="PF00217">
    <property type="entry name" value="ATP-gua_Ptrans"/>
    <property type="match status" value="1"/>
</dbReference>
<gene>
    <name evidence="13" type="primary">LOC108560028</name>
</gene>
<dbReference type="PROSITE" id="PS00112">
    <property type="entry name" value="PHOSPHAGEN_KINASE"/>
    <property type="match status" value="1"/>
</dbReference>
<keyword evidence="12" id="KW-1185">Reference proteome</keyword>
<feature type="binding site" evidence="8">
    <location>
        <begin position="334"/>
        <end position="338"/>
    </location>
    <ligand>
        <name>ATP</name>
        <dbReference type="ChEBI" id="CHEBI:30616"/>
    </ligand>
</feature>
<proteinExistence type="inferred from homology"/>
<feature type="binding site" evidence="8">
    <location>
        <position position="283"/>
    </location>
    <ligand>
        <name>ATP</name>
        <dbReference type="ChEBI" id="CHEBI:30616"/>
    </ligand>
</feature>
<evidence type="ECO:0000256" key="1">
    <source>
        <dbReference type="ARBA" id="ARBA00006798"/>
    </source>
</evidence>
<dbReference type="PANTHER" id="PTHR11547">
    <property type="entry name" value="ARGININE OR CREATINE KINASE"/>
    <property type="match status" value="1"/>
</dbReference>
<keyword evidence="3 8" id="KW-0808">Transferase</keyword>
<keyword evidence="4 8" id="KW-0547">Nucleotide-binding</keyword>
<dbReference type="SUPFAM" id="SSF55931">
    <property type="entry name" value="Glutamine synthetase/guanido kinase"/>
    <property type="match status" value="1"/>
</dbReference>
<organism evidence="12 13">
    <name type="scientific">Nicrophorus vespilloides</name>
    <name type="common">Boreal carrion beetle</name>
    <dbReference type="NCBI Taxonomy" id="110193"/>
    <lineage>
        <taxon>Eukaryota</taxon>
        <taxon>Metazoa</taxon>
        <taxon>Ecdysozoa</taxon>
        <taxon>Arthropoda</taxon>
        <taxon>Hexapoda</taxon>
        <taxon>Insecta</taxon>
        <taxon>Pterygota</taxon>
        <taxon>Neoptera</taxon>
        <taxon>Endopterygota</taxon>
        <taxon>Coleoptera</taxon>
        <taxon>Polyphaga</taxon>
        <taxon>Staphyliniformia</taxon>
        <taxon>Silphidae</taxon>
        <taxon>Nicrophorinae</taxon>
        <taxon>Nicrophorus</taxon>
    </lineage>
</organism>
<dbReference type="GeneID" id="108560028"/>
<dbReference type="EC" id="2.7.3.3" evidence="2"/>
<dbReference type="InterPro" id="IPR022414">
    <property type="entry name" value="ATP-guanido_PTrfase_cat"/>
</dbReference>
<evidence type="ECO:0000259" key="11">
    <source>
        <dbReference type="PROSITE" id="PS51510"/>
    </source>
</evidence>